<dbReference type="Proteomes" id="UP000195080">
    <property type="component" value="Chromosome"/>
</dbReference>
<name>A0ABZ2T6N9_9ENTE</name>
<feature type="domain" description="DUF2087" evidence="1">
    <location>
        <begin position="17"/>
        <end position="82"/>
    </location>
</feature>
<evidence type="ECO:0000259" key="1">
    <source>
        <dbReference type="Pfam" id="PF09860"/>
    </source>
</evidence>
<sequence length="91" mass="11476">MTENNDIEVKFFKNRILQQIPKKEKNKIKVLNFFWNQFEFETVYTELEINKIIKKHYSDFSLIRRYLVDYRFLKRDSYGKEYIKLRREVTR</sequence>
<dbReference type="RefSeq" id="WP_339099663.1">
    <property type="nucleotide sequence ID" value="NZ_CP147248.1"/>
</dbReference>
<keyword evidence="3" id="KW-1185">Reference proteome</keyword>
<dbReference type="InterPro" id="IPR018656">
    <property type="entry name" value="DUF2087"/>
</dbReference>
<accession>A0ABZ2T6N9</accession>
<organism evidence="2 3">
    <name type="scientific">Candidatus Enterococcus lemimoniae</name>
    <dbReference type="NCBI Taxonomy" id="1834167"/>
    <lineage>
        <taxon>Bacteria</taxon>
        <taxon>Bacillati</taxon>
        <taxon>Bacillota</taxon>
        <taxon>Bacilli</taxon>
        <taxon>Lactobacillales</taxon>
        <taxon>Enterococcaceae</taxon>
        <taxon>Enterococcus</taxon>
    </lineage>
</organism>
<dbReference type="EMBL" id="CP147248">
    <property type="protein sequence ID" value="WYJ86955.1"/>
    <property type="molecule type" value="Genomic_DNA"/>
</dbReference>
<dbReference type="Pfam" id="PF09860">
    <property type="entry name" value="DUF2087"/>
    <property type="match status" value="1"/>
</dbReference>
<evidence type="ECO:0000313" key="3">
    <source>
        <dbReference type="Proteomes" id="UP000195080"/>
    </source>
</evidence>
<evidence type="ECO:0000313" key="2">
    <source>
        <dbReference type="EMBL" id="WYJ86955.1"/>
    </source>
</evidence>
<gene>
    <name evidence="2" type="ORF">A5866_002039</name>
</gene>
<protein>
    <recommendedName>
        <fullName evidence="1">DUF2087 domain-containing protein</fullName>
    </recommendedName>
</protein>
<reference evidence="3" key="1">
    <citation type="submission" date="2017-05" db="EMBL/GenBank/DDBJ databases">
        <title>The Genome Sequence of EEnterococcus faecalis 9F2_4866.</title>
        <authorList>
            <consortium name="The Broad Institute Genomics Platform"/>
            <consortium name="The Broad Institute Genomic Center for Infectious Diseases"/>
            <person name="Earl A."/>
            <person name="Manson A."/>
            <person name="Schwartman J."/>
            <person name="Gilmore M."/>
            <person name="Abouelleil A."/>
            <person name="Cao P."/>
            <person name="Chapman S."/>
            <person name="Cusick C."/>
            <person name="Shea T."/>
            <person name="Young S."/>
            <person name="Neafsey D."/>
            <person name="Nusbaum C."/>
            <person name="Birren B."/>
        </authorList>
    </citation>
    <scope>NUCLEOTIDE SEQUENCE [LARGE SCALE GENOMIC DNA]</scope>
    <source>
        <strain evidence="3">12C11_DIV0727</strain>
    </source>
</reference>
<proteinExistence type="predicted"/>